<dbReference type="InterPro" id="IPR007895">
    <property type="entry name" value="MASE1"/>
</dbReference>
<dbReference type="AlphaFoldDB" id="A0A177N989"/>
<dbReference type="PANTHER" id="PTHR46663:SF4">
    <property type="entry name" value="DIGUANYLATE CYCLASE DGCT-RELATED"/>
    <property type="match status" value="1"/>
</dbReference>
<dbReference type="InterPro" id="IPR052163">
    <property type="entry name" value="DGC-Regulatory_Protein"/>
</dbReference>
<evidence type="ECO:0000256" key="5">
    <source>
        <dbReference type="ARBA" id="ARBA00022989"/>
    </source>
</evidence>
<keyword evidence="4 8" id="KW-0812">Transmembrane</keyword>
<dbReference type="PANTHER" id="PTHR46663">
    <property type="entry name" value="DIGUANYLATE CYCLASE DGCT-RELATED"/>
    <property type="match status" value="1"/>
</dbReference>
<sequence>MTIVPALQAFFGTASQDHRRWWGPVAVGIAYYLGAVLGVKASVMSEGIAIFWPPNAFLLAGFLLNPLRMWPAYALAAVPAEIAADLPTFQLHQALLFVAVNILEALIAAGLIKLTCRWPFRLDTLRQVAMFGLFALIVASGVAGLFGAAVYVTTSADTVSFWSEWRIWWFGDSLGLLTITPVLLGWLQVQSNLWDTPPADRPFEAALLLAATLLVGLWVFSLPDYLTTRYPASPILMLPLTIWAAARFGLRGAASLNLLIAMIAIAGTVAGRGHFVSMNQADNVLRLQEYLAALAFSSLALAALLQELQQQNVRLRALSRAVETVYAGIVITDPTSQDNPIIYVNKGFEAITGYRRRDAIGRNPRFLQDPGADAHKIQALRSAIEQRQRIRCTLRNRRKNGSLFYNRMTIDPVLDEAGRVSHFIGVLHDITDIVAGEQALRNAHRELELINLDLENRIEQRTRELKSANEQLAMLAATDPLTGAYNRRHFMTQANAELKQANRHGRALSLIALDIDHFKQINDHHGHGVGDRILIMLTETVMPILRPRDLFARFGGEEFCVLLPETGVKEAGAIAERLRAAIAELSFSSGNAAPIQFTISAGVAECQPHAFDIDTVLELADRAMYVAKQAGRNTVRIHSPLQAPPRPEPEPA</sequence>
<dbReference type="CDD" id="cd01949">
    <property type="entry name" value="GGDEF"/>
    <property type="match status" value="1"/>
</dbReference>
<evidence type="ECO:0000256" key="6">
    <source>
        <dbReference type="ARBA" id="ARBA00023136"/>
    </source>
</evidence>
<feature type="transmembrane region" description="Helical" evidence="8">
    <location>
        <begin position="167"/>
        <end position="189"/>
    </location>
</feature>
<dbReference type="SMART" id="SM00086">
    <property type="entry name" value="PAC"/>
    <property type="match status" value="1"/>
</dbReference>
<reference evidence="13" key="1">
    <citation type="submission" date="2016-03" db="EMBL/GenBank/DDBJ databases">
        <authorList>
            <person name="Heylen K."/>
            <person name="De Vos P."/>
            <person name="Vekeman B."/>
        </authorList>
    </citation>
    <scope>NUCLEOTIDE SEQUENCE [LARGE SCALE GENOMIC DNA]</scope>
    <source>
        <strain evidence="13">R-45383</strain>
    </source>
</reference>
<evidence type="ECO:0000259" key="11">
    <source>
        <dbReference type="PROSITE" id="PS50887"/>
    </source>
</evidence>
<dbReference type="InterPro" id="IPR000700">
    <property type="entry name" value="PAS-assoc_C"/>
</dbReference>
<evidence type="ECO:0000259" key="9">
    <source>
        <dbReference type="PROSITE" id="PS50112"/>
    </source>
</evidence>
<dbReference type="Gene3D" id="3.30.70.270">
    <property type="match status" value="1"/>
</dbReference>
<evidence type="ECO:0000313" key="13">
    <source>
        <dbReference type="Proteomes" id="UP000077628"/>
    </source>
</evidence>
<dbReference type="PROSITE" id="PS50887">
    <property type="entry name" value="GGDEF"/>
    <property type="match status" value="1"/>
</dbReference>
<dbReference type="OrthoDB" id="9773156at2"/>
<feature type="domain" description="PAS" evidence="9">
    <location>
        <begin position="314"/>
        <end position="387"/>
    </location>
</feature>
<keyword evidence="3" id="KW-1003">Cell membrane</keyword>
<dbReference type="SMART" id="SM00267">
    <property type="entry name" value="GGDEF"/>
    <property type="match status" value="1"/>
</dbReference>
<feature type="transmembrane region" description="Helical" evidence="8">
    <location>
        <begin position="201"/>
        <end position="220"/>
    </location>
</feature>
<evidence type="ECO:0000256" key="7">
    <source>
        <dbReference type="SAM" id="Coils"/>
    </source>
</evidence>
<name>A0A177N989_9GAMM</name>
<dbReference type="Gene3D" id="3.30.450.20">
    <property type="entry name" value="PAS domain"/>
    <property type="match status" value="1"/>
</dbReference>
<dbReference type="InterPro" id="IPR035965">
    <property type="entry name" value="PAS-like_dom_sf"/>
</dbReference>
<keyword evidence="13" id="KW-1185">Reference proteome</keyword>
<dbReference type="PROSITE" id="PS50113">
    <property type="entry name" value="PAC"/>
    <property type="match status" value="1"/>
</dbReference>
<dbReference type="RefSeq" id="WP_064030994.1">
    <property type="nucleotide sequence ID" value="NZ_LUUK01000200.1"/>
</dbReference>
<dbReference type="STRING" id="702114.A1355_12525"/>
<dbReference type="PROSITE" id="PS50112">
    <property type="entry name" value="PAS"/>
    <property type="match status" value="1"/>
</dbReference>
<dbReference type="Proteomes" id="UP000077628">
    <property type="component" value="Unassembled WGS sequence"/>
</dbReference>
<dbReference type="NCBIfam" id="TIGR00229">
    <property type="entry name" value="sensory_box"/>
    <property type="match status" value="1"/>
</dbReference>
<evidence type="ECO:0000256" key="2">
    <source>
        <dbReference type="ARBA" id="ARBA00004651"/>
    </source>
</evidence>
<gene>
    <name evidence="12" type="ORF">A1355_12525</name>
</gene>
<evidence type="ECO:0000256" key="8">
    <source>
        <dbReference type="SAM" id="Phobius"/>
    </source>
</evidence>
<comment type="cofactor">
    <cofactor evidence="1">
        <name>Mg(2+)</name>
        <dbReference type="ChEBI" id="CHEBI:18420"/>
    </cofactor>
</comment>
<feature type="transmembrane region" description="Helical" evidence="8">
    <location>
        <begin position="55"/>
        <end position="74"/>
    </location>
</feature>
<feature type="domain" description="GGDEF" evidence="11">
    <location>
        <begin position="506"/>
        <end position="640"/>
    </location>
</feature>
<keyword evidence="5 8" id="KW-1133">Transmembrane helix</keyword>
<dbReference type="InterPro" id="IPR000014">
    <property type="entry name" value="PAS"/>
</dbReference>
<keyword evidence="7" id="KW-0175">Coiled coil</keyword>
<dbReference type="FunFam" id="3.30.70.270:FF:000001">
    <property type="entry name" value="Diguanylate cyclase domain protein"/>
    <property type="match status" value="1"/>
</dbReference>
<evidence type="ECO:0000256" key="1">
    <source>
        <dbReference type="ARBA" id="ARBA00001946"/>
    </source>
</evidence>
<comment type="caution">
    <text evidence="12">The sequence shown here is derived from an EMBL/GenBank/DDBJ whole genome shotgun (WGS) entry which is preliminary data.</text>
</comment>
<dbReference type="EMBL" id="LUUK01000200">
    <property type="protein sequence ID" value="OAI14452.1"/>
    <property type="molecule type" value="Genomic_DNA"/>
</dbReference>
<dbReference type="InterPro" id="IPR000160">
    <property type="entry name" value="GGDEF_dom"/>
</dbReference>
<accession>A0A177N989</accession>
<feature type="transmembrane region" description="Helical" evidence="8">
    <location>
        <begin position="21"/>
        <end position="43"/>
    </location>
</feature>
<feature type="domain" description="PAC" evidence="10">
    <location>
        <begin position="388"/>
        <end position="442"/>
    </location>
</feature>
<dbReference type="SUPFAM" id="SSF55073">
    <property type="entry name" value="Nucleotide cyclase"/>
    <property type="match status" value="1"/>
</dbReference>
<feature type="coiled-coil region" evidence="7">
    <location>
        <begin position="437"/>
        <end position="478"/>
    </location>
</feature>
<dbReference type="InterPro" id="IPR001610">
    <property type="entry name" value="PAC"/>
</dbReference>
<organism evidence="12 13">
    <name type="scientific">Methylomonas koyamae</name>
    <dbReference type="NCBI Taxonomy" id="702114"/>
    <lineage>
        <taxon>Bacteria</taxon>
        <taxon>Pseudomonadati</taxon>
        <taxon>Pseudomonadota</taxon>
        <taxon>Gammaproteobacteria</taxon>
        <taxon>Methylococcales</taxon>
        <taxon>Methylococcaceae</taxon>
        <taxon>Methylomonas</taxon>
    </lineage>
</organism>
<feature type="transmembrane region" description="Helical" evidence="8">
    <location>
        <begin position="94"/>
        <end position="116"/>
    </location>
</feature>
<proteinExistence type="predicted"/>
<dbReference type="GO" id="GO:0003824">
    <property type="term" value="F:catalytic activity"/>
    <property type="evidence" value="ECO:0007669"/>
    <property type="project" value="UniProtKB-ARBA"/>
</dbReference>
<dbReference type="CDD" id="cd00130">
    <property type="entry name" value="PAS"/>
    <property type="match status" value="1"/>
</dbReference>
<dbReference type="InterPro" id="IPR043128">
    <property type="entry name" value="Rev_trsase/Diguanyl_cyclase"/>
</dbReference>
<evidence type="ECO:0000259" key="10">
    <source>
        <dbReference type="PROSITE" id="PS50113"/>
    </source>
</evidence>
<protein>
    <recommendedName>
        <fullName evidence="14">Diguanylate cyclase</fullName>
    </recommendedName>
</protein>
<feature type="transmembrane region" description="Helical" evidence="8">
    <location>
        <begin position="257"/>
        <end position="275"/>
    </location>
</feature>
<dbReference type="Pfam" id="PF13426">
    <property type="entry name" value="PAS_9"/>
    <property type="match status" value="1"/>
</dbReference>
<dbReference type="GO" id="GO:0005886">
    <property type="term" value="C:plasma membrane"/>
    <property type="evidence" value="ECO:0007669"/>
    <property type="project" value="UniProtKB-SubCell"/>
</dbReference>
<evidence type="ECO:0000256" key="3">
    <source>
        <dbReference type="ARBA" id="ARBA00022475"/>
    </source>
</evidence>
<dbReference type="Pfam" id="PF05231">
    <property type="entry name" value="MASE1"/>
    <property type="match status" value="1"/>
</dbReference>
<comment type="subcellular location">
    <subcellularLocation>
        <location evidence="2">Cell membrane</location>
        <topology evidence="2">Multi-pass membrane protein</topology>
    </subcellularLocation>
</comment>
<evidence type="ECO:0000256" key="4">
    <source>
        <dbReference type="ARBA" id="ARBA00022692"/>
    </source>
</evidence>
<dbReference type="NCBIfam" id="TIGR00254">
    <property type="entry name" value="GGDEF"/>
    <property type="match status" value="1"/>
</dbReference>
<feature type="transmembrane region" description="Helical" evidence="8">
    <location>
        <begin position="287"/>
        <end position="305"/>
    </location>
</feature>
<dbReference type="Pfam" id="PF00990">
    <property type="entry name" value="GGDEF"/>
    <property type="match status" value="1"/>
</dbReference>
<dbReference type="InterPro" id="IPR029787">
    <property type="entry name" value="Nucleotide_cyclase"/>
</dbReference>
<dbReference type="SMART" id="SM00091">
    <property type="entry name" value="PAS"/>
    <property type="match status" value="1"/>
</dbReference>
<evidence type="ECO:0000313" key="12">
    <source>
        <dbReference type="EMBL" id="OAI14452.1"/>
    </source>
</evidence>
<feature type="transmembrane region" description="Helical" evidence="8">
    <location>
        <begin position="128"/>
        <end position="152"/>
    </location>
</feature>
<dbReference type="SUPFAM" id="SSF55785">
    <property type="entry name" value="PYP-like sensor domain (PAS domain)"/>
    <property type="match status" value="1"/>
</dbReference>
<evidence type="ECO:0008006" key="14">
    <source>
        <dbReference type="Google" id="ProtNLM"/>
    </source>
</evidence>
<keyword evidence="6 8" id="KW-0472">Membrane</keyword>